<protein>
    <submittedName>
        <fullName evidence="3">Uncharacterized protein</fullName>
    </submittedName>
</protein>
<keyword evidence="4" id="KW-1185">Reference proteome</keyword>
<accession>A0A8R1E2X9</accession>
<feature type="region of interest" description="Disordered" evidence="2">
    <location>
        <begin position="85"/>
        <end position="118"/>
    </location>
</feature>
<reference evidence="3" key="2">
    <citation type="submission" date="2022-06" db="UniProtKB">
        <authorList>
            <consortium name="EnsemblMetazoa"/>
        </authorList>
    </citation>
    <scope>IDENTIFICATION</scope>
    <source>
        <strain evidence="3">DF5081</strain>
    </source>
</reference>
<dbReference type="AlphaFoldDB" id="A0A8R1E2X9"/>
<proteinExistence type="predicted"/>
<dbReference type="OMA" id="RAKWFRD"/>
<evidence type="ECO:0000313" key="3">
    <source>
        <dbReference type="EnsemblMetazoa" id="CJA18593.1"/>
    </source>
</evidence>
<evidence type="ECO:0000313" key="4">
    <source>
        <dbReference type="Proteomes" id="UP000005237"/>
    </source>
</evidence>
<evidence type="ECO:0000256" key="2">
    <source>
        <dbReference type="SAM" id="MobiDB-lite"/>
    </source>
</evidence>
<dbReference type="EnsemblMetazoa" id="CJA18593.1">
    <property type="protein sequence ID" value="CJA18593.1"/>
    <property type="gene ID" value="WBGene00137795"/>
</dbReference>
<evidence type="ECO:0000256" key="1">
    <source>
        <dbReference type="SAM" id="Coils"/>
    </source>
</evidence>
<organism evidence="3 4">
    <name type="scientific">Caenorhabditis japonica</name>
    <dbReference type="NCBI Taxonomy" id="281687"/>
    <lineage>
        <taxon>Eukaryota</taxon>
        <taxon>Metazoa</taxon>
        <taxon>Ecdysozoa</taxon>
        <taxon>Nematoda</taxon>
        <taxon>Chromadorea</taxon>
        <taxon>Rhabditida</taxon>
        <taxon>Rhabditina</taxon>
        <taxon>Rhabditomorpha</taxon>
        <taxon>Rhabditoidea</taxon>
        <taxon>Rhabditidae</taxon>
        <taxon>Peloderinae</taxon>
        <taxon>Caenorhabditis</taxon>
    </lineage>
</organism>
<keyword evidence="1" id="KW-0175">Coiled coil</keyword>
<sequence>MKFLTSLLGSERDRAVKKRRSLEVSLHRLEEKAFLLEMELEETKRERAKVLKELRAAIPVRHVSTVSVSSTDFSFNTDSTNATERFCGLPIDSSTPKDEKMTKKQHKTDKKTKMYAEEEAERAKWIGSQEIREKMTEKTVEKY</sequence>
<name>A0A8R1E2X9_CAEJA</name>
<reference evidence="4" key="1">
    <citation type="submission" date="2010-08" db="EMBL/GenBank/DDBJ databases">
        <authorList>
            <consortium name="Caenorhabditis japonica Sequencing Consortium"/>
            <person name="Wilson R.K."/>
        </authorList>
    </citation>
    <scope>NUCLEOTIDE SEQUENCE [LARGE SCALE GENOMIC DNA]</scope>
    <source>
        <strain evidence="4">DF5081</strain>
    </source>
</reference>
<dbReference type="Proteomes" id="UP000005237">
    <property type="component" value="Unassembled WGS sequence"/>
</dbReference>
<feature type="coiled-coil region" evidence="1">
    <location>
        <begin position="12"/>
        <end position="53"/>
    </location>
</feature>